<dbReference type="PANTHER" id="PTHR46796">
    <property type="entry name" value="HTH-TYPE TRANSCRIPTIONAL ACTIVATOR RHAS-RELATED"/>
    <property type="match status" value="1"/>
</dbReference>
<keyword evidence="2" id="KW-0238">DNA-binding</keyword>
<dbReference type="SMART" id="SM00342">
    <property type="entry name" value="HTH_ARAC"/>
    <property type="match status" value="1"/>
</dbReference>
<evidence type="ECO:0000313" key="6">
    <source>
        <dbReference type="Proteomes" id="UP000010473"/>
    </source>
</evidence>
<dbReference type="RefSeq" id="WP_015194793.1">
    <property type="nucleotide sequence ID" value="NC_019748.1"/>
</dbReference>
<dbReference type="PROSITE" id="PS00041">
    <property type="entry name" value="HTH_ARAC_FAMILY_1"/>
    <property type="match status" value="1"/>
</dbReference>
<feature type="domain" description="HTH araC/xylS-type" evidence="4">
    <location>
        <begin position="200"/>
        <end position="298"/>
    </location>
</feature>
<dbReference type="InterPro" id="IPR009057">
    <property type="entry name" value="Homeodomain-like_sf"/>
</dbReference>
<dbReference type="PROSITE" id="PS01124">
    <property type="entry name" value="HTH_ARAC_FAMILY_2"/>
    <property type="match status" value="1"/>
</dbReference>
<dbReference type="InterPro" id="IPR018062">
    <property type="entry name" value="HTH_AraC-typ_CS"/>
</dbReference>
<evidence type="ECO:0000259" key="4">
    <source>
        <dbReference type="PROSITE" id="PS01124"/>
    </source>
</evidence>
<dbReference type="Gene3D" id="1.10.10.60">
    <property type="entry name" value="Homeodomain-like"/>
    <property type="match status" value="2"/>
</dbReference>
<dbReference type="EMBL" id="CP003653">
    <property type="protein sequence ID" value="AFZ37132.1"/>
    <property type="molecule type" value="Genomic_DNA"/>
</dbReference>
<protein>
    <submittedName>
        <fullName evidence="5">Transcriptional regulator, AraC family</fullName>
    </submittedName>
</protein>
<organism evidence="5 6">
    <name type="scientific">Stanieria cyanosphaera (strain ATCC 29371 / PCC 7437)</name>
    <dbReference type="NCBI Taxonomy" id="111780"/>
    <lineage>
        <taxon>Bacteria</taxon>
        <taxon>Bacillati</taxon>
        <taxon>Cyanobacteriota</taxon>
        <taxon>Cyanophyceae</taxon>
        <taxon>Pleurocapsales</taxon>
        <taxon>Dermocarpellaceae</taxon>
        <taxon>Stanieria</taxon>
    </lineage>
</organism>
<accession>K9XZN8</accession>
<evidence type="ECO:0000256" key="2">
    <source>
        <dbReference type="ARBA" id="ARBA00023125"/>
    </source>
</evidence>
<sequence>MCATKPLFVDRATENTTTSILPRSPVLSSIKADWDNLFLEYHSQPSGEHQEVCVSGHSIAIFTKIPHLGKAERIIDGRLYKHSVTEGDILLIPANTGVKASWYGDSEFILLGLNPQICASALDESVRSRAVNLIPQIPTCDPLIFQMGLALKKVLENNTYHRLYVDAIANALVVHLIKYYSSNKIEFPEYRGGLSKGKLKQVIDYIDTNIERDLRLQELANLVQISPHYFSLLFKQSTGLTPHQYVIHTRVARAKKLLLKGKMSIVDIAQTVGFANQSYLNLHFKRLVGLTPKQFKLQ</sequence>
<keyword evidence="3" id="KW-0804">Transcription</keyword>
<dbReference type="KEGG" id="scs:Sta7437_3634"/>
<dbReference type="HOGENOM" id="CLU_000445_88_4_3"/>
<dbReference type="PATRIC" id="fig|111780.3.peg.3762"/>
<proteinExistence type="predicted"/>
<dbReference type="GO" id="GO:0003700">
    <property type="term" value="F:DNA-binding transcription factor activity"/>
    <property type="evidence" value="ECO:0007669"/>
    <property type="project" value="InterPro"/>
</dbReference>
<evidence type="ECO:0000256" key="3">
    <source>
        <dbReference type="ARBA" id="ARBA00023163"/>
    </source>
</evidence>
<dbReference type="STRING" id="111780.Sta7437_3634"/>
<dbReference type="SUPFAM" id="SSF46689">
    <property type="entry name" value="Homeodomain-like"/>
    <property type="match status" value="2"/>
</dbReference>
<keyword evidence="1" id="KW-0805">Transcription regulation</keyword>
<dbReference type="Proteomes" id="UP000010473">
    <property type="component" value="Chromosome"/>
</dbReference>
<dbReference type="PANTHER" id="PTHR46796:SF6">
    <property type="entry name" value="ARAC SUBFAMILY"/>
    <property type="match status" value="1"/>
</dbReference>
<dbReference type="InterPro" id="IPR018060">
    <property type="entry name" value="HTH_AraC"/>
</dbReference>
<dbReference type="OrthoDB" id="516605at2"/>
<evidence type="ECO:0000313" key="5">
    <source>
        <dbReference type="EMBL" id="AFZ37132.1"/>
    </source>
</evidence>
<keyword evidence="6" id="KW-1185">Reference proteome</keyword>
<name>K9XZN8_STAC7</name>
<dbReference type="Pfam" id="PF12833">
    <property type="entry name" value="HTH_18"/>
    <property type="match status" value="1"/>
</dbReference>
<gene>
    <name evidence="5" type="ordered locus">Sta7437_3634</name>
</gene>
<dbReference type="eggNOG" id="COG2207">
    <property type="taxonomic scope" value="Bacteria"/>
</dbReference>
<reference evidence="6" key="1">
    <citation type="journal article" date="2013" name="Proc. Natl. Acad. Sci. U.S.A.">
        <title>Improving the coverage of the cyanobacterial phylum using diversity-driven genome sequencing.</title>
        <authorList>
            <person name="Shih P.M."/>
            <person name="Wu D."/>
            <person name="Latifi A."/>
            <person name="Axen S.D."/>
            <person name="Fewer D.P."/>
            <person name="Talla E."/>
            <person name="Calteau A."/>
            <person name="Cai F."/>
            <person name="Tandeau de Marsac N."/>
            <person name="Rippka R."/>
            <person name="Herdman M."/>
            <person name="Sivonen K."/>
            <person name="Coursin T."/>
            <person name="Laurent T."/>
            <person name="Goodwin L."/>
            <person name="Nolan M."/>
            <person name="Davenport K.W."/>
            <person name="Han C.S."/>
            <person name="Rubin E.M."/>
            <person name="Eisen J.A."/>
            <person name="Woyke T."/>
            <person name="Gugger M."/>
            <person name="Kerfeld C.A."/>
        </authorList>
    </citation>
    <scope>NUCLEOTIDE SEQUENCE [LARGE SCALE GENOMIC DNA]</scope>
    <source>
        <strain evidence="6">ATCC 29371 / PCC 7437</strain>
    </source>
</reference>
<evidence type="ECO:0000256" key="1">
    <source>
        <dbReference type="ARBA" id="ARBA00023015"/>
    </source>
</evidence>
<dbReference type="AlphaFoldDB" id="K9XZN8"/>
<dbReference type="GO" id="GO:0043565">
    <property type="term" value="F:sequence-specific DNA binding"/>
    <property type="evidence" value="ECO:0007669"/>
    <property type="project" value="InterPro"/>
</dbReference>
<dbReference type="InterPro" id="IPR050204">
    <property type="entry name" value="AraC_XylS_family_regulators"/>
</dbReference>